<sequence length="64" mass="7295">MTLTSETKEINQYYHLIKHVEIRIAKSPFRSMAEGTFIIKTNLIYSLGANELENLALLAALTIR</sequence>
<evidence type="ECO:0000313" key="1">
    <source>
        <dbReference type="EMBL" id="AEI47583.1"/>
    </source>
</evidence>
<gene>
    <name evidence="1" type="ordered locus">Runsl_1154</name>
</gene>
<reference evidence="1 2" key="2">
    <citation type="journal article" date="2012" name="Stand. Genomic Sci.">
        <title>Complete genome sequence of the aquatic bacterium Runella slithyformis type strain (LSU 4(T)).</title>
        <authorList>
            <person name="Copeland A."/>
            <person name="Zhang X."/>
            <person name="Misra M."/>
            <person name="Lapidus A."/>
            <person name="Nolan M."/>
            <person name="Lucas S."/>
            <person name="Deshpande S."/>
            <person name="Cheng J.F."/>
            <person name="Tapia R."/>
            <person name="Goodwin L.A."/>
            <person name="Pitluck S."/>
            <person name="Liolios K."/>
            <person name="Pagani I."/>
            <person name="Ivanova N."/>
            <person name="Mikhailova N."/>
            <person name="Pati A."/>
            <person name="Chen A."/>
            <person name="Palaniappan K."/>
            <person name="Land M."/>
            <person name="Hauser L."/>
            <person name="Pan C."/>
            <person name="Jeffries C.D."/>
            <person name="Detter J.C."/>
            <person name="Brambilla E.M."/>
            <person name="Rohde M."/>
            <person name="Djao O.D."/>
            <person name="Goker M."/>
            <person name="Sikorski J."/>
            <person name="Tindall B.J."/>
            <person name="Woyke T."/>
            <person name="Bristow J."/>
            <person name="Eisen J.A."/>
            <person name="Markowitz V."/>
            <person name="Hugenholtz P."/>
            <person name="Kyrpides N.C."/>
            <person name="Klenk H.P."/>
            <person name="Mavromatis K."/>
        </authorList>
    </citation>
    <scope>NUCLEOTIDE SEQUENCE [LARGE SCALE GENOMIC DNA]</scope>
    <source>
        <strain evidence="2">ATCC 29530 / DSM 19594 / LMG 11500 / NCIMB 11436 / LSU 4</strain>
    </source>
</reference>
<dbReference type="Proteomes" id="UP000000493">
    <property type="component" value="Chromosome"/>
</dbReference>
<proteinExistence type="predicted"/>
<protein>
    <submittedName>
        <fullName evidence="1">Uncharacterized protein</fullName>
    </submittedName>
</protein>
<dbReference type="AlphaFoldDB" id="A0A7U4E4M8"/>
<dbReference type="EMBL" id="CP002859">
    <property type="protein sequence ID" value="AEI47583.1"/>
    <property type="molecule type" value="Genomic_DNA"/>
</dbReference>
<organism evidence="1 2">
    <name type="scientific">Runella slithyformis (strain ATCC 29530 / DSM 19594 / LMG 11500 / NCIMB 11436 / LSU 4)</name>
    <dbReference type="NCBI Taxonomy" id="761193"/>
    <lineage>
        <taxon>Bacteria</taxon>
        <taxon>Pseudomonadati</taxon>
        <taxon>Bacteroidota</taxon>
        <taxon>Cytophagia</taxon>
        <taxon>Cytophagales</taxon>
        <taxon>Spirosomataceae</taxon>
        <taxon>Runella</taxon>
    </lineage>
</organism>
<dbReference type="KEGG" id="rsi:Runsl_1154"/>
<name>A0A7U4E4M8_RUNSL</name>
<reference evidence="2" key="1">
    <citation type="submission" date="2011-06" db="EMBL/GenBank/DDBJ databases">
        <title>The complete genome of chromosome of Runella slithyformis DSM 19594.</title>
        <authorList>
            <consortium name="US DOE Joint Genome Institute (JGI-PGF)"/>
            <person name="Lucas S."/>
            <person name="Han J."/>
            <person name="Lapidus A."/>
            <person name="Bruce D."/>
            <person name="Goodwin L."/>
            <person name="Pitluck S."/>
            <person name="Peters L."/>
            <person name="Kyrpides N."/>
            <person name="Mavromatis K."/>
            <person name="Ivanova N."/>
            <person name="Ovchinnikova G."/>
            <person name="Zhang X."/>
            <person name="Misra M."/>
            <person name="Detter J.C."/>
            <person name="Tapia R."/>
            <person name="Han C."/>
            <person name="Land M."/>
            <person name="Hauser L."/>
            <person name="Markowitz V."/>
            <person name="Cheng J.-F."/>
            <person name="Hugenholtz P."/>
            <person name="Woyke T."/>
            <person name="Wu D."/>
            <person name="Tindall B."/>
            <person name="Faehrich R."/>
            <person name="Brambilla E."/>
            <person name="Klenk H.-P."/>
            <person name="Eisen J.A."/>
        </authorList>
    </citation>
    <scope>NUCLEOTIDE SEQUENCE [LARGE SCALE GENOMIC DNA]</scope>
    <source>
        <strain evidence="2">ATCC 29530 / DSM 19594 / LMG 11500 / NCIMB 11436 / LSU 4</strain>
    </source>
</reference>
<keyword evidence="2" id="KW-1185">Reference proteome</keyword>
<evidence type="ECO:0000313" key="2">
    <source>
        <dbReference type="Proteomes" id="UP000000493"/>
    </source>
</evidence>
<accession>A0A7U4E4M8</accession>